<protein>
    <submittedName>
        <fullName evidence="1">Uncharacterized protein</fullName>
    </submittedName>
</protein>
<sequence length="155" mass="17750">MDKKVLFICRLISFSWDKRNECRFITDDGSIYEFNFNNHDLPKKTTVNDILSFCQNILKDNTIVPLATINKEEITKAYELVPRIKSFGYEMKQISNDDGEISLSVVQNGSIKIIATTGQFFGCAEGEEVQQILKILEKNNFFSTNYTFATISCFS</sequence>
<dbReference type="EMBL" id="JAPFFF010000020">
    <property type="protein sequence ID" value="KAK8857668.1"/>
    <property type="molecule type" value="Genomic_DNA"/>
</dbReference>
<evidence type="ECO:0000313" key="2">
    <source>
        <dbReference type="Proteomes" id="UP001470230"/>
    </source>
</evidence>
<organism evidence="1 2">
    <name type="scientific">Tritrichomonas musculus</name>
    <dbReference type="NCBI Taxonomy" id="1915356"/>
    <lineage>
        <taxon>Eukaryota</taxon>
        <taxon>Metamonada</taxon>
        <taxon>Parabasalia</taxon>
        <taxon>Tritrichomonadida</taxon>
        <taxon>Tritrichomonadidae</taxon>
        <taxon>Tritrichomonas</taxon>
    </lineage>
</organism>
<evidence type="ECO:0000313" key="1">
    <source>
        <dbReference type="EMBL" id="KAK8857668.1"/>
    </source>
</evidence>
<keyword evidence="2" id="KW-1185">Reference proteome</keyword>
<comment type="caution">
    <text evidence="1">The sequence shown here is derived from an EMBL/GenBank/DDBJ whole genome shotgun (WGS) entry which is preliminary data.</text>
</comment>
<accession>A0ABR2I5D9</accession>
<dbReference type="Proteomes" id="UP001470230">
    <property type="component" value="Unassembled WGS sequence"/>
</dbReference>
<reference evidence="1 2" key="1">
    <citation type="submission" date="2024-04" db="EMBL/GenBank/DDBJ databases">
        <title>Tritrichomonas musculus Genome.</title>
        <authorList>
            <person name="Alves-Ferreira E."/>
            <person name="Grigg M."/>
            <person name="Lorenzi H."/>
            <person name="Galac M."/>
        </authorList>
    </citation>
    <scope>NUCLEOTIDE SEQUENCE [LARGE SCALE GENOMIC DNA]</scope>
    <source>
        <strain evidence="1 2">EAF2021</strain>
    </source>
</reference>
<gene>
    <name evidence="1" type="ORF">M9Y10_016075</name>
</gene>
<proteinExistence type="predicted"/>
<name>A0ABR2I5D9_9EUKA</name>